<proteinExistence type="predicted"/>
<name>A0A8H6I548_9AGAR</name>
<dbReference type="InterPro" id="IPR012337">
    <property type="entry name" value="RNaseH-like_sf"/>
</dbReference>
<evidence type="ECO:0000313" key="2">
    <source>
        <dbReference type="Proteomes" id="UP000521943"/>
    </source>
</evidence>
<accession>A0A8H6I548</accession>
<dbReference type="Proteomes" id="UP000521943">
    <property type="component" value="Unassembled WGS sequence"/>
</dbReference>
<dbReference type="PANTHER" id="PTHR32166:SF24">
    <property type="entry name" value="F16P17.2 PROTEIN"/>
    <property type="match status" value="1"/>
</dbReference>
<dbReference type="AlphaFoldDB" id="A0A8H6I548"/>
<gene>
    <name evidence="1" type="ORF">DFP72DRAFT_1102282</name>
</gene>
<dbReference type="EMBL" id="JACGCI010000016">
    <property type="protein sequence ID" value="KAF6759090.1"/>
    <property type="molecule type" value="Genomic_DNA"/>
</dbReference>
<reference evidence="1 2" key="1">
    <citation type="submission" date="2020-07" db="EMBL/GenBank/DDBJ databases">
        <title>Comparative genomics of pyrophilous fungi reveals a link between fire events and developmental genes.</title>
        <authorList>
            <consortium name="DOE Joint Genome Institute"/>
            <person name="Steindorff A.S."/>
            <person name="Carver A."/>
            <person name="Calhoun S."/>
            <person name="Stillman K."/>
            <person name="Liu H."/>
            <person name="Lipzen A."/>
            <person name="Pangilinan J."/>
            <person name="Labutti K."/>
            <person name="Bruns T.D."/>
            <person name="Grigoriev I.V."/>
        </authorList>
    </citation>
    <scope>NUCLEOTIDE SEQUENCE [LARGE SCALE GENOMIC DNA]</scope>
    <source>
        <strain evidence="1 2">CBS 144469</strain>
    </source>
</reference>
<protein>
    <submittedName>
        <fullName evidence="1">Ribonuclease H-like domain-containing protein</fullName>
    </submittedName>
</protein>
<organism evidence="1 2">
    <name type="scientific">Ephemerocybe angulata</name>
    <dbReference type="NCBI Taxonomy" id="980116"/>
    <lineage>
        <taxon>Eukaryota</taxon>
        <taxon>Fungi</taxon>
        <taxon>Dikarya</taxon>
        <taxon>Basidiomycota</taxon>
        <taxon>Agaricomycotina</taxon>
        <taxon>Agaricomycetes</taxon>
        <taxon>Agaricomycetidae</taxon>
        <taxon>Agaricales</taxon>
        <taxon>Agaricineae</taxon>
        <taxon>Psathyrellaceae</taxon>
        <taxon>Ephemerocybe</taxon>
    </lineage>
</organism>
<comment type="caution">
    <text evidence="1">The sequence shown here is derived from an EMBL/GenBank/DDBJ whole genome shotgun (WGS) entry which is preliminary data.</text>
</comment>
<sequence length="586" mass="65689">MEAARVKLEEEARLKSSNRLTLLIDGWEDILRRSLYGFVAAEVGKFPVMLSLENMTGARATGKGVADAARKSLESMGITEEIAKNHLIAVTTDNPTVMISTRRDLQNTFWWILTFPCFLHLMNTCIGEICTYPEMKTVVTKAVRVVTFFNSSHYWGGQLKEEAAKRGITRGLKGKTDTRFYSLSLMALSILANKAPLTIICVRDDARRKINGLSPVNPDVLAIVHDQDFWRRLDQLARVIKPLVDAIGNVEARDANLADCMLELIRCARSMLRVGVEEGDDFLFSNHARVVYNRRFYQMDTEKHYLALFLHPLCRKLAISDAARGHSFEDMKKAALGIAKQWRWSSAEAKLLIEDLRAYQANRAPFAGGARDALSWWEQLPIDAKAHPLKKMAIILHSVVPHTAELERLFSQLSGTQSPKRCNFTVEMFETLGKLRGHYSAKLWQHHKTTGKAVRRRHAHMHTRDEPGINADLADDLTATFTWTPPFAAPSDNDLEPIGGLELITEEEIEEAFGTVTKQITAERAEAGGEPKDPDGHEVLEGRVYSWDALEKVDAGLLPMTEDEELTIVGSGEGGDWDIDNLLNLA</sequence>
<evidence type="ECO:0000313" key="1">
    <source>
        <dbReference type="EMBL" id="KAF6759090.1"/>
    </source>
</evidence>
<dbReference type="OrthoDB" id="3226942at2759"/>
<dbReference type="SUPFAM" id="SSF53098">
    <property type="entry name" value="Ribonuclease H-like"/>
    <property type="match status" value="1"/>
</dbReference>
<dbReference type="PANTHER" id="PTHR32166">
    <property type="entry name" value="OSJNBA0013A04.12 PROTEIN"/>
    <property type="match status" value="1"/>
</dbReference>
<keyword evidence="2" id="KW-1185">Reference proteome</keyword>